<dbReference type="Gene3D" id="3.40.47.10">
    <property type="match status" value="1"/>
</dbReference>
<evidence type="ECO:0000259" key="4">
    <source>
        <dbReference type="Pfam" id="PF08545"/>
    </source>
</evidence>
<protein>
    <submittedName>
        <fullName evidence="5">Ketoacyl-ACP synthase III</fullName>
    </submittedName>
</protein>
<name>A0ABY7AX16_9PSEU</name>
<evidence type="ECO:0000313" key="6">
    <source>
        <dbReference type="Proteomes" id="UP001163203"/>
    </source>
</evidence>
<gene>
    <name evidence="5" type="ORF">ORV05_21360</name>
</gene>
<dbReference type="Pfam" id="PF08545">
    <property type="entry name" value="ACP_syn_III"/>
    <property type="match status" value="1"/>
</dbReference>
<dbReference type="InterPro" id="IPR016039">
    <property type="entry name" value="Thiolase-like"/>
</dbReference>
<accession>A0ABY7AX16</accession>
<dbReference type="EMBL" id="CP113836">
    <property type="protein sequence ID" value="WAL63553.1"/>
    <property type="molecule type" value="Genomic_DNA"/>
</dbReference>
<dbReference type="SUPFAM" id="SSF53901">
    <property type="entry name" value="Thiolase-like"/>
    <property type="match status" value="1"/>
</dbReference>
<reference evidence="5" key="1">
    <citation type="submission" date="2022-11" db="EMBL/GenBank/DDBJ databases">
        <authorList>
            <person name="Mo P."/>
        </authorList>
    </citation>
    <scope>NUCLEOTIDE SEQUENCE</scope>
    <source>
        <strain evidence="5">HUAS 11-8</strain>
    </source>
</reference>
<proteinExistence type="predicted"/>
<dbReference type="CDD" id="cd00830">
    <property type="entry name" value="KAS_III"/>
    <property type="match status" value="1"/>
</dbReference>
<dbReference type="PANTHER" id="PTHR34069:SF2">
    <property type="entry name" value="BETA-KETOACYL-[ACYL-CARRIER-PROTEIN] SYNTHASE III"/>
    <property type="match status" value="1"/>
</dbReference>
<dbReference type="Pfam" id="PF08541">
    <property type="entry name" value="ACP_syn_III_C"/>
    <property type="match status" value="1"/>
</dbReference>
<feature type="domain" description="Beta-ketoacyl-[acyl-carrier-protein] synthase III C-terminal" evidence="3">
    <location>
        <begin position="232"/>
        <end position="320"/>
    </location>
</feature>
<keyword evidence="6" id="KW-1185">Reference proteome</keyword>
<evidence type="ECO:0000259" key="3">
    <source>
        <dbReference type="Pfam" id="PF08541"/>
    </source>
</evidence>
<dbReference type="PANTHER" id="PTHR34069">
    <property type="entry name" value="3-OXOACYL-[ACYL-CARRIER-PROTEIN] SYNTHASE 3"/>
    <property type="match status" value="1"/>
</dbReference>
<dbReference type="InterPro" id="IPR013751">
    <property type="entry name" value="ACP_syn_III_N"/>
</dbReference>
<keyword evidence="1" id="KW-0808">Transferase</keyword>
<keyword evidence="2" id="KW-0012">Acyltransferase</keyword>
<dbReference type="Proteomes" id="UP001163203">
    <property type="component" value="Chromosome"/>
</dbReference>
<organism evidence="5 6">
    <name type="scientific">Amycolatopsis cynarae</name>
    <dbReference type="NCBI Taxonomy" id="2995223"/>
    <lineage>
        <taxon>Bacteria</taxon>
        <taxon>Bacillati</taxon>
        <taxon>Actinomycetota</taxon>
        <taxon>Actinomycetes</taxon>
        <taxon>Pseudonocardiales</taxon>
        <taxon>Pseudonocardiaceae</taxon>
        <taxon>Amycolatopsis</taxon>
    </lineage>
</organism>
<evidence type="ECO:0000256" key="1">
    <source>
        <dbReference type="ARBA" id="ARBA00022679"/>
    </source>
</evidence>
<sequence>MLNQRSPWAATGVALTGFGLYYPRDRIVNEDFSRGGDNPIDASVLGTVSVRARHRSSENETIPYMGAEAGRLAVADAGLAPAELDLVVLASWTVPPFVPEHAPETAALLGCPRTLAFDVSGACTGFIHATGIAAAHLNTLPHTRHALVVCSEQFSRRARPGSKGELVCGDAAGAVVLSKRPENPGLIDLVLRSDGERAKVVSAPAPHGWVRSQKDLPEHAVSSIVEVSGELLRRNGLDMDTVDWVVPHPGTDVVHNRVREALGVPAGKFVVNFQERGNTSSASIPIVLAEERGAGRFRPGDLVLSPAIGAGWYYGAMLYRVG</sequence>
<evidence type="ECO:0000313" key="5">
    <source>
        <dbReference type="EMBL" id="WAL63553.1"/>
    </source>
</evidence>
<feature type="domain" description="Beta-ketoacyl-[acyl-carrier-protein] synthase III N-terminal" evidence="4">
    <location>
        <begin position="117"/>
        <end position="195"/>
    </location>
</feature>
<evidence type="ECO:0000256" key="2">
    <source>
        <dbReference type="ARBA" id="ARBA00023315"/>
    </source>
</evidence>
<dbReference type="RefSeq" id="WP_268753793.1">
    <property type="nucleotide sequence ID" value="NZ_CP113836.1"/>
</dbReference>
<dbReference type="InterPro" id="IPR013747">
    <property type="entry name" value="ACP_syn_III_C"/>
</dbReference>